<reference evidence="2 3" key="1">
    <citation type="submission" date="2024-08" db="EMBL/GenBank/DDBJ databases">
        <authorList>
            <person name="Cucini C."/>
            <person name="Frati F."/>
        </authorList>
    </citation>
    <scope>NUCLEOTIDE SEQUENCE [LARGE SCALE GENOMIC DNA]</scope>
</reference>
<evidence type="ECO:0008006" key="4">
    <source>
        <dbReference type="Google" id="ProtNLM"/>
    </source>
</evidence>
<dbReference type="EMBL" id="CAXLJM020000076">
    <property type="protein sequence ID" value="CAL8129389.1"/>
    <property type="molecule type" value="Genomic_DNA"/>
</dbReference>
<proteinExistence type="predicted"/>
<feature type="transmembrane region" description="Helical" evidence="1">
    <location>
        <begin position="76"/>
        <end position="95"/>
    </location>
</feature>
<evidence type="ECO:0000256" key="1">
    <source>
        <dbReference type="SAM" id="Phobius"/>
    </source>
</evidence>
<feature type="transmembrane region" description="Helical" evidence="1">
    <location>
        <begin position="283"/>
        <end position="304"/>
    </location>
</feature>
<feature type="transmembrane region" description="Helical" evidence="1">
    <location>
        <begin position="161"/>
        <end position="184"/>
    </location>
</feature>
<comment type="caution">
    <text evidence="2">The sequence shown here is derived from an EMBL/GenBank/DDBJ whole genome shotgun (WGS) entry which is preliminary data.</text>
</comment>
<dbReference type="Proteomes" id="UP001642540">
    <property type="component" value="Unassembled WGS sequence"/>
</dbReference>
<sequence>MANPLILKSLSFNEYFNFSYFPSIIHWDRRRQKWSIQSGIKKLIPYYASLSVSAIVCICAGGMVFTSLWLGQCLFQPVHVLSSVVIIILICFVILSELPWLLYSKDIVSTENALFTIDARLSGRVTTKKDIDDASCFASIRKILRRRKGKTVYAKGDVHGIYMYLSIFLYIASFLLGSIIYTYYGFDPFSVIMIFLGIKLHHGTFVGTSMTILHFSGVVIESQLICQSLRFLTLFVIGSLETGDKVLTRIVRDIGYSNSALRIYFQLQILLSNITSFAKLISAMYLTTAFGGFVFTMVISIKGWNVLPPYIYWGFPTVTCVIFGGLIIVLKYAGSIFEISGVVLMKWKKEVANSNKMSMRERRLARISLKMMWQSAIPVGNVGILDKDIKTNYVVNMQDYAINALVTAEELMG</sequence>
<evidence type="ECO:0000313" key="2">
    <source>
        <dbReference type="EMBL" id="CAL8129389.1"/>
    </source>
</evidence>
<feature type="transmembrane region" description="Helical" evidence="1">
    <location>
        <begin position="46"/>
        <end position="70"/>
    </location>
</feature>
<keyword evidence="3" id="KW-1185">Reference proteome</keyword>
<accession>A0ABP1RK20</accession>
<protein>
    <recommendedName>
        <fullName evidence="4">Gustatory receptor</fullName>
    </recommendedName>
</protein>
<organism evidence="2 3">
    <name type="scientific">Orchesella dallaii</name>
    <dbReference type="NCBI Taxonomy" id="48710"/>
    <lineage>
        <taxon>Eukaryota</taxon>
        <taxon>Metazoa</taxon>
        <taxon>Ecdysozoa</taxon>
        <taxon>Arthropoda</taxon>
        <taxon>Hexapoda</taxon>
        <taxon>Collembola</taxon>
        <taxon>Entomobryomorpha</taxon>
        <taxon>Entomobryoidea</taxon>
        <taxon>Orchesellidae</taxon>
        <taxon>Orchesellinae</taxon>
        <taxon>Orchesella</taxon>
    </lineage>
</organism>
<feature type="transmembrane region" description="Helical" evidence="1">
    <location>
        <begin position="190"/>
        <end position="213"/>
    </location>
</feature>
<evidence type="ECO:0000313" key="3">
    <source>
        <dbReference type="Proteomes" id="UP001642540"/>
    </source>
</evidence>
<keyword evidence="1" id="KW-1133">Transmembrane helix</keyword>
<name>A0ABP1RK20_9HEXA</name>
<keyword evidence="1" id="KW-0472">Membrane</keyword>
<feature type="transmembrane region" description="Helical" evidence="1">
    <location>
        <begin position="310"/>
        <end position="330"/>
    </location>
</feature>
<keyword evidence="1" id="KW-0812">Transmembrane</keyword>
<gene>
    <name evidence="2" type="ORF">ODALV1_LOCUS23139</name>
</gene>